<dbReference type="InterPro" id="IPR011990">
    <property type="entry name" value="TPR-like_helical_dom_sf"/>
</dbReference>
<reference evidence="13" key="1">
    <citation type="journal article" date="2019" name="Int. J. Syst. Evol. Microbiol.">
        <title>The Global Catalogue of Microorganisms (GCM) 10K type strain sequencing project: providing services to taxonomists for standard genome sequencing and annotation.</title>
        <authorList>
            <consortium name="The Broad Institute Genomics Platform"/>
            <consortium name="The Broad Institute Genome Sequencing Center for Infectious Disease"/>
            <person name="Wu L."/>
            <person name="Ma J."/>
        </authorList>
    </citation>
    <scope>NUCLEOTIDE SEQUENCE [LARGE SCALE GENOMIC DNA]</scope>
    <source>
        <strain evidence="13">KCTC 52368</strain>
    </source>
</reference>
<dbReference type="Gene3D" id="1.20.5.1930">
    <property type="match status" value="1"/>
</dbReference>
<comment type="caution">
    <text evidence="12">The sequence shown here is derived from an EMBL/GenBank/DDBJ whole genome shotgun (WGS) entry which is preliminary data.</text>
</comment>
<evidence type="ECO:0000256" key="1">
    <source>
        <dbReference type="ARBA" id="ARBA00000085"/>
    </source>
</evidence>
<dbReference type="InterPro" id="IPR036890">
    <property type="entry name" value="HATPase_C_sf"/>
</dbReference>
<dbReference type="InterPro" id="IPR005467">
    <property type="entry name" value="His_kinase_dom"/>
</dbReference>
<feature type="transmembrane region" description="Helical" evidence="10">
    <location>
        <begin position="383"/>
        <end position="403"/>
    </location>
</feature>
<dbReference type="PANTHER" id="PTHR24421">
    <property type="entry name" value="NITRATE/NITRITE SENSOR PROTEIN NARX-RELATED"/>
    <property type="match status" value="1"/>
</dbReference>
<keyword evidence="8" id="KW-0902">Two-component regulatory system</keyword>
<protein>
    <recommendedName>
        <fullName evidence="2">histidine kinase</fullName>
        <ecNumber evidence="2">2.7.13.3</ecNumber>
    </recommendedName>
</protein>
<dbReference type="PANTHER" id="PTHR24421:SF10">
    <property type="entry name" value="NITRATE_NITRITE SENSOR PROTEIN NARQ"/>
    <property type="match status" value="1"/>
</dbReference>
<dbReference type="EMBL" id="JBHULB010000001">
    <property type="protein sequence ID" value="MFD2585365.1"/>
    <property type="molecule type" value="Genomic_DNA"/>
</dbReference>
<keyword evidence="13" id="KW-1185">Reference proteome</keyword>
<dbReference type="CDD" id="cd16917">
    <property type="entry name" value="HATPase_UhpB-NarQ-NarX-like"/>
    <property type="match status" value="1"/>
</dbReference>
<dbReference type="SUPFAM" id="SSF48452">
    <property type="entry name" value="TPR-like"/>
    <property type="match status" value="1"/>
</dbReference>
<keyword evidence="5" id="KW-0547">Nucleotide-binding</keyword>
<dbReference type="InterPro" id="IPR011712">
    <property type="entry name" value="Sig_transdc_His_kin_sub3_dim/P"/>
</dbReference>
<evidence type="ECO:0000256" key="4">
    <source>
        <dbReference type="ARBA" id="ARBA00022679"/>
    </source>
</evidence>
<keyword evidence="3" id="KW-0597">Phosphoprotein</keyword>
<dbReference type="InterPro" id="IPR050482">
    <property type="entry name" value="Sensor_HK_TwoCompSys"/>
</dbReference>
<keyword evidence="7 12" id="KW-0067">ATP-binding</keyword>
<evidence type="ECO:0000259" key="11">
    <source>
        <dbReference type="PROSITE" id="PS50109"/>
    </source>
</evidence>
<keyword evidence="9" id="KW-0175">Coiled coil</keyword>
<comment type="catalytic activity">
    <reaction evidence="1">
        <text>ATP + protein L-histidine = ADP + protein N-phospho-L-histidine.</text>
        <dbReference type="EC" id="2.7.13.3"/>
    </reaction>
</comment>
<name>A0ABW5MPU7_9FLAO</name>
<keyword evidence="10" id="KW-0812">Transmembrane</keyword>
<dbReference type="Proteomes" id="UP001597526">
    <property type="component" value="Unassembled WGS sequence"/>
</dbReference>
<accession>A0ABW5MPU7</accession>
<evidence type="ECO:0000313" key="13">
    <source>
        <dbReference type="Proteomes" id="UP001597526"/>
    </source>
</evidence>
<evidence type="ECO:0000256" key="9">
    <source>
        <dbReference type="SAM" id="Coils"/>
    </source>
</evidence>
<feature type="domain" description="Histidine kinase" evidence="11">
    <location>
        <begin position="449"/>
        <end position="637"/>
    </location>
</feature>
<evidence type="ECO:0000256" key="5">
    <source>
        <dbReference type="ARBA" id="ARBA00022741"/>
    </source>
</evidence>
<keyword evidence="10" id="KW-0472">Membrane</keyword>
<organism evidence="12 13">
    <name type="scientific">Croceitalea marina</name>
    <dbReference type="NCBI Taxonomy" id="1775166"/>
    <lineage>
        <taxon>Bacteria</taxon>
        <taxon>Pseudomonadati</taxon>
        <taxon>Bacteroidota</taxon>
        <taxon>Flavobacteriia</taxon>
        <taxon>Flavobacteriales</taxon>
        <taxon>Flavobacteriaceae</taxon>
        <taxon>Croceitalea</taxon>
    </lineage>
</organism>
<dbReference type="InterPro" id="IPR003594">
    <property type="entry name" value="HATPase_dom"/>
</dbReference>
<gene>
    <name evidence="12" type="ORF">ACFSQJ_00380</name>
</gene>
<dbReference type="SUPFAM" id="SSF55874">
    <property type="entry name" value="ATPase domain of HSP90 chaperone/DNA topoisomerase II/histidine kinase"/>
    <property type="match status" value="1"/>
</dbReference>
<dbReference type="EC" id="2.7.13.3" evidence="2"/>
<evidence type="ECO:0000256" key="2">
    <source>
        <dbReference type="ARBA" id="ARBA00012438"/>
    </source>
</evidence>
<keyword evidence="10" id="KW-1133">Transmembrane helix</keyword>
<dbReference type="RefSeq" id="WP_377764768.1">
    <property type="nucleotide sequence ID" value="NZ_JBHULB010000001.1"/>
</dbReference>
<dbReference type="Gene3D" id="3.30.565.10">
    <property type="entry name" value="Histidine kinase-like ATPase, C-terminal domain"/>
    <property type="match status" value="1"/>
</dbReference>
<dbReference type="Pfam" id="PF02518">
    <property type="entry name" value="HATPase_c"/>
    <property type="match status" value="1"/>
</dbReference>
<dbReference type="SMART" id="SM00387">
    <property type="entry name" value="HATPase_c"/>
    <property type="match status" value="1"/>
</dbReference>
<keyword evidence="6" id="KW-0418">Kinase</keyword>
<evidence type="ECO:0000256" key="10">
    <source>
        <dbReference type="SAM" id="Phobius"/>
    </source>
</evidence>
<evidence type="ECO:0000313" key="12">
    <source>
        <dbReference type="EMBL" id="MFD2585365.1"/>
    </source>
</evidence>
<dbReference type="Pfam" id="PF07730">
    <property type="entry name" value="HisKA_3"/>
    <property type="match status" value="1"/>
</dbReference>
<evidence type="ECO:0000256" key="8">
    <source>
        <dbReference type="ARBA" id="ARBA00023012"/>
    </source>
</evidence>
<evidence type="ECO:0000256" key="3">
    <source>
        <dbReference type="ARBA" id="ARBA00022553"/>
    </source>
</evidence>
<evidence type="ECO:0000256" key="6">
    <source>
        <dbReference type="ARBA" id="ARBA00022777"/>
    </source>
</evidence>
<sequence>MIIVQGNRSIVCAIAATILFHFITNAQESVRFQAYGHTPDVINDSLYKALMNTSETNERANLLYHIGNEHQKHGNGDSTIYYGNLINGLVSLKSKELKNIQLNKARGQLLLGKGNYLNGLLDEALKAYIEGTSQTNFSEYEKEHINLKMGLAETYVQKGSYEEAKVIFSELLQNSTDNTIRARSNFYLGTITLQREDIGLAKKYFESTKTILSDMDSPRLKLWVNLSFGRLAAMENKNDHAFTFFENTMADALDQKYFDIYTEAVLDYGKVCTKLEQFQMAEMALSMAYANAMQWNRLELQKKIINSLRITYQKKGDFENAYNLMTQYLRVSNQILEQQNSKAIKEIEIKYQTLQKENQIYELKEEQLAKQSEIERQKTIKKAFLYGFLVLLVPIIALLFVYYQKLQTQSQLNQQQEELNSQKIASLLSSQELELARASLDAQQEERYRIAKQLHDSIGGNLAGIKLQLANLKEDTKFQKEVMAQVNDTYELVRDISHDLVPKKFNQNAFISLLENYINQLEKNSEIEISFSAHPKETVNDLEPKLKVELYQIIQELFTNTIKHAEANSVEAHLNIHDGLFQLIFEDDGKGFELENLRKGIGLKNIENRLHNLNARLMLDSTPNRGTVVTIEIPLKDS</sequence>
<proteinExistence type="predicted"/>
<evidence type="ECO:0000256" key="7">
    <source>
        <dbReference type="ARBA" id="ARBA00022840"/>
    </source>
</evidence>
<feature type="coiled-coil region" evidence="9">
    <location>
        <begin position="344"/>
        <end position="371"/>
    </location>
</feature>
<keyword evidence="4" id="KW-0808">Transferase</keyword>
<dbReference type="Gene3D" id="1.25.40.10">
    <property type="entry name" value="Tetratricopeptide repeat domain"/>
    <property type="match status" value="1"/>
</dbReference>
<dbReference type="GO" id="GO:0005524">
    <property type="term" value="F:ATP binding"/>
    <property type="evidence" value="ECO:0007669"/>
    <property type="project" value="UniProtKB-KW"/>
</dbReference>
<dbReference type="PROSITE" id="PS50109">
    <property type="entry name" value="HIS_KIN"/>
    <property type="match status" value="1"/>
</dbReference>